<evidence type="ECO:0000259" key="7">
    <source>
        <dbReference type="PROSITE" id="PS50089"/>
    </source>
</evidence>
<dbReference type="PANTHER" id="PTHR25462:SF296">
    <property type="entry name" value="MEIOTIC P26, ISOFORM F"/>
    <property type="match status" value="1"/>
</dbReference>
<protein>
    <submittedName>
        <fullName evidence="9">Uncharacterized protein</fullName>
    </submittedName>
</protein>
<feature type="compositionally biased region" description="Low complexity" evidence="6">
    <location>
        <begin position="446"/>
        <end position="456"/>
    </location>
</feature>
<dbReference type="SUPFAM" id="SSF57845">
    <property type="entry name" value="B-box zinc-binding domain"/>
    <property type="match status" value="1"/>
</dbReference>
<dbReference type="SMART" id="SM00336">
    <property type="entry name" value="BBOX"/>
    <property type="match status" value="2"/>
</dbReference>
<dbReference type="PANTHER" id="PTHR25462">
    <property type="entry name" value="BONUS, ISOFORM C-RELATED"/>
    <property type="match status" value="1"/>
</dbReference>
<feature type="compositionally biased region" description="Polar residues" evidence="6">
    <location>
        <begin position="598"/>
        <end position="617"/>
    </location>
</feature>
<feature type="domain" description="B box-type" evidence="8">
    <location>
        <begin position="165"/>
        <end position="210"/>
    </location>
</feature>
<keyword evidence="10" id="KW-1185">Reference proteome</keyword>
<dbReference type="Gene3D" id="3.30.40.10">
    <property type="entry name" value="Zinc/RING finger domain, C3HC4 (zinc finger)"/>
    <property type="match status" value="1"/>
</dbReference>
<evidence type="ECO:0000256" key="6">
    <source>
        <dbReference type="SAM" id="MobiDB-lite"/>
    </source>
</evidence>
<keyword evidence="3" id="KW-0862">Zinc</keyword>
<dbReference type="AlphaFoldDB" id="A0AAN9BYY7"/>
<dbReference type="Pfam" id="PF00643">
    <property type="entry name" value="zf-B_box"/>
    <property type="match status" value="1"/>
</dbReference>
<keyword evidence="1" id="KW-0479">Metal-binding</keyword>
<dbReference type="PROSITE" id="PS00518">
    <property type="entry name" value="ZF_RING_1"/>
    <property type="match status" value="2"/>
</dbReference>
<evidence type="ECO:0000313" key="9">
    <source>
        <dbReference type="EMBL" id="KAK7114412.1"/>
    </source>
</evidence>
<sequence length="989" mass="107762">MAAESLIQSVIKCPICLEAYVDPRMLPCLHSFCQKCLSSYIENCTMTTNQNYFTCPVCREEIYPPHPYRPLFQWSVQFRSNFIMMDLASCLTEVAKGKEEGDVKGEVCFPCSKQMPFPKEAEHFCLDCSHPYCEACMQVHMSIPSCQKHSIVPIDDHPSREQHQKQRRHCSEHPEEVVKMFCEDCSELLCPMCALMKHRQCSKLNSVTPMAAARRLQLETSQRNLISILDKAKEKQAKLKEEKEVLSTNITSSLREMDEAYDSLITKIKEQKRSDMLKTHEVISKTQKHLVSCEEQISVFIRVLEQNVTKTQSRQLITSDIELLQEVSLEELREAEKDVAAVIAFLSKIDTSRFDVPGVARAKLEELKKMVSRTSLTTRHAGDLQGATASNQTAAATPKPPDPEHTPAKLSAVGNNFSPAHHSFALQLQQERLACRSVLSTSSDISAASTSSSEGSMACGNSSDGQRNPFSFTSSGKKSVRRPTARPRHSLARKALPGGSVFSVKHPVVTAANSTVKQASPKRSSSNLGFVFVPAKSVTALFSQFKPIPKGASADPASDDTLLNIMPSTSPMSGAHTLPKPTLPKPAGAGADLVLPSSRGTNTQHSVGQTPTSSRPQIKTAKLLEQSRKALNSLSVTSSSTMTSPITTNSTVQGGTQSRKPVEVLQNGDHPTTPDGASASAEAATPVGRLSLLAQESMVNGAAASPKPVNEVLPKPEMQKLRTTFKICPASAGDLRRPIISDFALLPNGRLAVVDRANSRVKVVVLMREGQDGLCPSVDLTKPHGVCHMSGDLIAVVSHVAKTLQLVSVGNHQLSLQHIHNTCRGYLNIARLSPTVLAARFSLGVHILDVGGPALRLKVAIVNDNNGKPLFQSPNSMCTTQDGKIVILDGMTMEVSCWDHSGALQWCVIHAGPAFPRSVCSVGLRRLYIISCSSRQNSLECLNASSGKLLHSIKLDYAASLEDVSTMVQDGQDRILINNHEEIVCFDWV</sequence>
<evidence type="ECO:0000256" key="2">
    <source>
        <dbReference type="ARBA" id="ARBA00022771"/>
    </source>
</evidence>
<dbReference type="Pfam" id="PF13445">
    <property type="entry name" value="zf-RING_UBOX"/>
    <property type="match status" value="1"/>
</dbReference>
<dbReference type="CDD" id="cd19756">
    <property type="entry name" value="Bbox2"/>
    <property type="match status" value="1"/>
</dbReference>
<dbReference type="InterPro" id="IPR001841">
    <property type="entry name" value="Znf_RING"/>
</dbReference>
<dbReference type="SUPFAM" id="SSF101898">
    <property type="entry name" value="NHL repeat"/>
    <property type="match status" value="1"/>
</dbReference>
<feature type="region of interest" description="Disordered" evidence="6">
    <location>
        <begin position="446"/>
        <end position="497"/>
    </location>
</feature>
<dbReference type="InterPro" id="IPR047153">
    <property type="entry name" value="TRIM45/56/19-like"/>
</dbReference>
<dbReference type="InterPro" id="IPR017907">
    <property type="entry name" value="Znf_RING_CS"/>
</dbReference>
<dbReference type="PROSITE" id="PS50089">
    <property type="entry name" value="ZF_RING_2"/>
    <property type="match status" value="1"/>
</dbReference>
<evidence type="ECO:0000256" key="1">
    <source>
        <dbReference type="ARBA" id="ARBA00022723"/>
    </source>
</evidence>
<evidence type="ECO:0000256" key="4">
    <source>
        <dbReference type="PROSITE-ProRule" id="PRU00024"/>
    </source>
</evidence>
<dbReference type="CDD" id="cd19757">
    <property type="entry name" value="Bbox1"/>
    <property type="match status" value="1"/>
</dbReference>
<proteinExistence type="predicted"/>
<feature type="domain" description="B box-type" evidence="8">
    <location>
        <begin position="103"/>
        <end position="154"/>
    </location>
</feature>
<dbReference type="InterPro" id="IPR000315">
    <property type="entry name" value="Znf_B-box"/>
</dbReference>
<dbReference type="InterPro" id="IPR013083">
    <property type="entry name" value="Znf_RING/FYVE/PHD"/>
</dbReference>
<dbReference type="PROSITE" id="PS50119">
    <property type="entry name" value="ZF_BBOX"/>
    <property type="match status" value="2"/>
</dbReference>
<feature type="region of interest" description="Disordered" evidence="6">
    <location>
        <begin position="375"/>
        <end position="415"/>
    </location>
</feature>
<dbReference type="Gene3D" id="3.30.160.60">
    <property type="entry name" value="Classic Zinc Finger"/>
    <property type="match status" value="1"/>
</dbReference>
<feature type="compositionally biased region" description="Polar residues" evidence="6">
    <location>
        <begin position="459"/>
        <end position="477"/>
    </location>
</feature>
<dbReference type="SMART" id="SM00184">
    <property type="entry name" value="RING"/>
    <property type="match status" value="2"/>
</dbReference>
<reference evidence="9 10" key="1">
    <citation type="submission" date="2024-02" db="EMBL/GenBank/DDBJ databases">
        <title>Chromosome-scale genome assembly of the rough periwinkle Littorina saxatilis.</title>
        <authorList>
            <person name="De Jode A."/>
            <person name="Faria R."/>
            <person name="Formenti G."/>
            <person name="Sims Y."/>
            <person name="Smith T.P."/>
            <person name="Tracey A."/>
            <person name="Wood J.M.D."/>
            <person name="Zagrodzka Z.B."/>
            <person name="Johannesson K."/>
            <person name="Butlin R.K."/>
            <person name="Leder E.H."/>
        </authorList>
    </citation>
    <scope>NUCLEOTIDE SEQUENCE [LARGE SCALE GENOMIC DNA]</scope>
    <source>
        <strain evidence="9">Snail1</strain>
        <tissue evidence="9">Muscle</tissue>
    </source>
</reference>
<feature type="region of interest" description="Disordered" evidence="6">
    <location>
        <begin position="630"/>
        <end position="684"/>
    </location>
</feature>
<gene>
    <name evidence="9" type="ORF">V1264_000475</name>
</gene>
<evidence type="ECO:0000259" key="8">
    <source>
        <dbReference type="PROSITE" id="PS50119"/>
    </source>
</evidence>
<dbReference type="GO" id="GO:0008270">
    <property type="term" value="F:zinc ion binding"/>
    <property type="evidence" value="ECO:0007669"/>
    <property type="project" value="UniProtKB-KW"/>
</dbReference>
<feature type="domain" description="RING-type" evidence="7">
    <location>
        <begin position="13"/>
        <end position="59"/>
    </location>
</feature>
<dbReference type="InterPro" id="IPR027370">
    <property type="entry name" value="Znf-RING_euk"/>
</dbReference>
<feature type="coiled-coil region" evidence="5">
    <location>
        <begin position="222"/>
        <end position="274"/>
    </location>
</feature>
<feature type="region of interest" description="Disordered" evidence="6">
    <location>
        <begin position="547"/>
        <end position="618"/>
    </location>
</feature>
<comment type="caution">
    <text evidence="9">The sequence shown here is derived from an EMBL/GenBank/DDBJ whole genome shotgun (WGS) entry which is preliminary data.</text>
</comment>
<organism evidence="9 10">
    <name type="scientific">Littorina saxatilis</name>
    <dbReference type="NCBI Taxonomy" id="31220"/>
    <lineage>
        <taxon>Eukaryota</taxon>
        <taxon>Metazoa</taxon>
        <taxon>Spiralia</taxon>
        <taxon>Lophotrochozoa</taxon>
        <taxon>Mollusca</taxon>
        <taxon>Gastropoda</taxon>
        <taxon>Caenogastropoda</taxon>
        <taxon>Littorinimorpha</taxon>
        <taxon>Littorinoidea</taxon>
        <taxon>Littorinidae</taxon>
        <taxon>Littorina</taxon>
    </lineage>
</organism>
<evidence type="ECO:0000256" key="3">
    <source>
        <dbReference type="ARBA" id="ARBA00022833"/>
    </source>
</evidence>
<keyword evidence="2 4" id="KW-0863">Zinc-finger</keyword>
<keyword evidence="5" id="KW-0175">Coiled coil</keyword>
<feature type="compositionally biased region" description="Basic residues" evidence="6">
    <location>
        <begin position="478"/>
        <end position="492"/>
    </location>
</feature>
<evidence type="ECO:0000256" key="5">
    <source>
        <dbReference type="SAM" id="Coils"/>
    </source>
</evidence>
<evidence type="ECO:0000313" key="10">
    <source>
        <dbReference type="Proteomes" id="UP001374579"/>
    </source>
</evidence>
<dbReference type="SUPFAM" id="SSF57850">
    <property type="entry name" value="RING/U-box"/>
    <property type="match status" value="1"/>
</dbReference>
<dbReference type="EMBL" id="JBAMIC010000001">
    <property type="protein sequence ID" value="KAK7114412.1"/>
    <property type="molecule type" value="Genomic_DNA"/>
</dbReference>
<name>A0AAN9BYY7_9CAEN</name>
<feature type="compositionally biased region" description="Low complexity" evidence="6">
    <location>
        <begin position="633"/>
        <end position="651"/>
    </location>
</feature>
<dbReference type="Proteomes" id="UP001374579">
    <property type="component" value="Unassembled WGS sequence"/>
</dbReference>
<accession>A0AAN9BYY7</accession>